<name>A0A815RMC9_9BILA</name>
<evidence type="ECO:0000313" key="2">
    <source>
        <dbReference type="Proteomes" id="UP000663882"/>
    </source>
</evidence>
<organism evidence="1 2">
    <name type="scientific">Rotaria sordida</name>
    <dbReference type="NCBI Taxonomy" id="392033"/>
    <lineage>
        <taxon>Eukaryota</taxon>
        <taxon>Metazoa</taxon>
        <taxon>Spiralia</taxon>
        <taxon>Gnathifera</taxon>
        <taxon>Rotifera</taxon>
        <taxon>Eurotatoria</taxon>
        <taxon>Bdelloidea</taxon>
        <taxon>Philodinida</taxon>
        <taxon>Philodinidae</taxon>
        <taxon>Rotaria</taxon>
    </lineage>
</organism>
<protein>
    <submittedName>
        <fullName evidence="1">Uncharacterized protein</fullName>
    </submittedName>
</protein>
<gene>
    <name evidence="1" type="ORF">RFH988_LOCUS37900</name>
</gene>
<feature type="non-terminal residue" evidence="1">
    <location>
        <position position="280"/>
    </location>
</feature>
<comment type="caution">
    <text evidence="1">The sequence shown here is derived from an EMBL/GenBank/DDBJ whole genome shotgun (WGS) entry which is preliminary data.</text>
</comment>
<evidence type="ECO:0000313" key="1">
    <source>
        <dbReference type="EMBL" id="CAF1478989.1"/>
    </source>
</evidence>
<dbReference type="EMBL" id="CAJNOO010008185">
    <property type="protein sequence ID" value="CAF1478989.1"/>
    <property type="molecule type" value="Genomic_DNA"/>
</dbReference>
<accession>A0A815RMC9</accession>
<reference evidence="1" key="1">
    <citation type="submission" date="2021-02" db="EMBL/GenBank/DDBJ databases">
        <authorList>
            <person name="Nowell W R."/>
        </authorList>
    </citation>
    <scope>NUCLEOTIDE SEQUENCE</scope>
</reference>
<proteinExistence type="predicted"/>
<dbReference type="AlphaFoldDB" id="A0A815RMC9"/>
<dbReference type="Proteomes" id="UP000663882">
    <property type="component" value="Unassembled WGS sequence"/>
</dbReference>
<dbReference type="OrthoDB" id="10031497at2759"/>
<sequence length="280" mass="32805">RTLHRNNFDCQYCSTDLKNTFSYITSLPLSSNSIGLSLSETDRTRYSHLLNHTYEEIGECDHLLMDNNHSKTYRLFETKSTIHSILINLIETLFTNFLHSDIYLSELIEQYTRLLHIFYGHFIPFILQNLNCLFDITIDKCLNSSLDILATIFQIACSCQSNEENCFLCIELTNNHNTNLNINIQNCTLLFADEIQRVRLHYSNLERRLNNKSSKSEYSSTNTGINKKFDLDHSIIHELIEYLCSHVEEITDLLKNRSSDNKNLIIFFNLVQMHRSTRRT</sequence>